<dbReference type="Proteomes" id="UP001056681">
    <property type="component" value="Chromosome"/>
</dbReference>
<evidence type="ECO:0000256" key="1">
    <source>
        <dbReference type="SAM" id="SignalP"/>
    </source>
</evidence>
<dbReference type="RefSeq" id="WP_250339792.1">
    <property type="nucleotide sequence ID" value="NZ_CP063231.1"/>
</dbReference>
<keyword evidence="3" id="KW-1185">Reference proteome</keyword>
<evidence type="ECO:0000313" key="2">
    <source>
        <dbReference type="EMBL" id="URL59162.1"/>
    </source>
</evidence>
<feature type="chain" id="PRO_5045739588" description="Reprolysin-like metallo-peptidase family M12B" evidence="1">
    <location>
        <begin position="26"/>
        <end position="333"/>
    </location>
</feature>
<reference evidence="2" key="1">
    <citation type="submission" date="2020-10" db="EMBL/GenBank/DDBJ databases">
        <title>Whole-genome sequence of Luteibacter sp. EIF3.</title>
        <authorList>
            <person name="Friedrich I."/>
            <person name="Hertel R."/>
            <person name="Daniel R."/>
        </authorList>
    </citation>
    <scope>NUCLEOTIDE SEQUENCE</scope>
    <source>
        <strain evidence="2">EIF3</strain>
    </source>
</reference>
<feature type="signal peptide" evidence="1">
    <location>
        <begin position="1"/>
        <end position="25"/>
    </location>
</feature>
<gene>
    <name evidence="2" type="ORF">IM816_03325</name>
</gene>
<dbReference type="EMBL" id="CP063231">
    <property type="protein sequence ID" value="URL59162.1"/>
    <property type="molecule type" value="Genomic_DNA"/>
</dbReference>
<proteinExistence type="predicted"/>
<name>A0ABY4T2K1_9GAMM</name>
<evidence type="ECO:0000313" key="3">
    <source>
        <dbReference type="Proteomes" id="UP001056681"/>
    </source>
</evidence>
<accession>A0ABY4T2K1</accession>
<protein>
    <recommendedName>
        <fullName evidence="4">Reprolysin-like metallo-peptidase family M12B</fullName>
    </recommendedName>
</protein>
<sequence length="333" mass="36684">MKLRNSILATALCLSFATGSPTAHASADDLASFDAQIARGLPTRVCLPTPESGQRCATVTQRLYSQIDTPQSGSARLFEATVNGRPALIVRTDTGLNLVGADENEPVMTLADATDALPAPGEALPAPVALTNATAYTVVESDADAAPEDAIHIWIFLHDTAGENDHAKFLNRYVDWWIKDMEKTIKPGMPVRVSVRDHVPGITDLNYDEGRDFERALDVAQRGAKFARSEGAAITRLTKFVLFVDRPPTNWPSNRLGVAVEKFGASIISNRGHRHVFAHEMGHLFGATHEAAEDRFWCITNMKDSEFARIPCWYYSGANDEYIRRYIAANRRK</sequence>
<dbReference type="SUPFAM" id="SSF55486">
    <property type="entry name" value="Metalloproteases ('zincins'), catalytic domain"/>
    <property type="match status" value="1"/>
</dbReference>
<dbReference type="Pfam" id="PF13688">
    <property type="entry name" value="Reprolysin_5"/>
    <property type="match status" value="1"/>
</dbReference>
<keyword evidence="1" id="KW-0732">Signal</keyword>
<organism evidence="2 3">
    <name type="scientific">Luteibacter flocculans</name>
    <dbReference type="NCBI Taxonomy" id="2780091"/>
    <lineage>
        <taxon>Bacteria</taxon>
        <taxon>Pseudomonadati</taxon>
        <taxon>Pseudomonadota</taxon>
        <taxon>Gammaproteobacteria</taxon>
        <taxon>Lysobacterales</taxon>
        <taxon>Rhodanobacteraceae</taxon>
        <taxon>Luteibacter</taxon>
    </lineage>
</organism>
<evidence type="ECO:0008006" key="4">
    <source>
        <dbReference type="Google" id="ProtNLM"/>
    </source>
</evidence>